<organism evidence="15 17">
    <name type="scientific">Cricetulus griseus</name>
    <name type="common">Chinese hamster</name>
    <name type="synonym">Cricetulus barabensis griseus</name>
    <dbReference type="NCBI Taxonomy" id="10029"/>
    <lineage>
        <taxon>Eukaryota</taxon>
        <taxon>Metazoa</taxon>
        <taxon>Chordata</taxon>
        <taxon>Craniata</taxon>
        <taxon>Vertebrata</taxon>
        <taxon>Euteleostomi</taxon>
        <taxon>Mammalia</taxon>
        <taxon>Eutheria</taxon>
        <taxon>Euarchontoglires</taxon>
        <taxon>Glires</taxon>
        <taxon>Rodentia</taxon>
        <taxon>Myomorpha</taxon>
        <taxon>Muroidea</taxon>
        <taxon>Cricetidae</taxon>
        <taxon>Cricetinae</taxon>
        <taxon>Cricetulus</taxon>
    </lineage>
</organism>
<protein>
    <submittedName>
        <fullName evidence="16 17">Zinc finger protein 227-like isoform X2</fullName>
    </submittedName>
</protein>
<gene>
    <name evidence="16 17" type="primary">LOC103164189</name>
</gene>
<evidence type="ECO:0000259" key="14">
    <source>
        <dbReference type="PROSITE" id="PS50805"/>
    </source>
</evidence>
<feature type="domain" description="C2H2-type" evidence="13">
    <location>
        <begin position="587"/>
        <end position="614"/>
    </location>
</feature>
<dbReference type="FunFam" id="3.30.160.60:FF:000710">
    <property type="entry name" value="Zinc finger protein 768"/>
    <property type="match status" value="1"/>
</dbReference>
<dbReference type="InterPro" id="IPR013087">
    <property type="entry name" value="Znf_C2H2_type"/>
</dbReference>
<evidence type="ECO:0000256" key="1">
    <source>
        <dbReference type="ARBA" id="ARBA00004123"/>
    </source>
</evidence>
<name>A0A9J7K1M0_CRIGR</name>
<keyword evidence="10" id="KW-0539">Nucleus</keyword>
<dbReference type="RefSeq" id="XP_027286944.1">
    <property type="nucleotide sequence ID" value="XM_027431143.2"/>
</dbReference>
<feature type="domain" description="C2H2-type" evidence="13">
    <location>
        <begin position="672"/>
        <end position="699"/>
    </location>
</feature>
<dbReference type="PROSITE" id="PS00028">
    <property type="entry name" value="ZINC_FINGER_C2H2_1"/>
    <property type="match status" value="12"/>
</dbReference>
<dbReference type="FunFam" id="3.30.160.60:FF:000454">
    <property type="entry name" value="Zinc finger protein 624"/>
    <property type="match status" value="1"/>
</dbReference>
<evidence type="ECO:0000256" key="4">
    <source>
        <dbReference type="ARBA" id="ARBA00022737"/>
    </source>
</evidence>
<evidence type="ECO:0000313" key="16">
    <source>
        <dbReference type="RefSeq" id="XP_027286944.1"/>
    </source>
</evidence>
<feature type="domain" description="C2H2-type" evidence="13">
    <location>
        <begin position="700"/>
        <end position="727"/>
    </location>
</feature>
<keyword evidence="5 11" id="KW-0863">Zinc-finger</keyword>
<feature type="domain" description="C2H2-type" evidence="13">
    <location>
        <begin position="332"/>
        <end position="359"/>
    </location>
</feature>
<keyword evidence="15" id="KW-1185">Reference proteome</keyword>
<dbReference type="GO" id="GO:0000978">
    <property type="term" value="F:RNA polymerase II cis-regulatory region sequence-specific DNA binding"/>
    <property type="evidence" value="ECO:0007669"/>
    <property type="project" value="TreeGrafter"/>
</dbReference>
<dbReference type="PANTHER" id="PTHR24376:SF245">
    <property type="entry name" value="ZINC FINGER PROTEIN 11"/>
    <property type="match status" value="1"/>
</dbReference>
<dbReference type="FunFam" id="3.30.160.60:FF:000512">
    <property type="entry name" value="zinc finger protein 197 isoform X1"/>
    <property type="match status" value="1"/>
</dbReference>
<dbReference type="PANTHER" id="PTHR24376">
    <property type="entry name" value="ZINC FINGER PROTEIN"/>
    <property type="match status" value="1"/>
</dbReference>
<dbReference type="GeneID" id="103164189"/>
<evidence type="ECO:0000313" key="17">
    <source>
        <dbReference type="RefSeq" id="XP_027286945.1"/>
    </source>
</evidence>
<dbReference type="SMART" id="SM00349">
    <property type="entry name" value="KRAB"/>
    <property type="match status" value="1"/>
</dbReference>
<feature type="domain" description="C2H2-type" evidence="13">
    <location>
        <begin position="615"/>
        <end position="643"/>
    </location>
</feature>
<feature type="domain" description="C2H2-type" evidence="13">
    <location>
        <begin position="475"/>
        <end position="502"/>
    </location>
</feature>
<comment type="similarity">
    <text evidence="2">Belongs to the krueppel C2H2-type zinc-finger protein family.</text>
</comment>
<dbReference type="FunFam" id="3.30.160.60:FF:002090">
    <property type="entry name" value="Zinc finger protein 473"/>
    <property type="match status" value="1"/>
</dbReference>
<dbReference type="InterPro" id="IPR001909">
    <property type="entry name" value="KRAB"/>
</dbReference>
<dbReference type="PROSITE" id="PS50805">
    <property type="entry name" value="KRAB"/>
    <property type="match status" value="1"/>
</dbReference>
<evidence type="ECO:0000256" key="9">
    <source>
        <dbReference type="ARBA" id="ARBA00023163"/>
    </source>
</evidence>
<feature type="domain" description="C2H2-type" evidence="13">
    <location>
        <begin position="503"/>
        <end position="530"/>
    </location>
</feature>
<dbReference type="FunFam" id="3.30.160.60:FF:003288">
    <property type="entry name" value="Uncharacterized protein"/>
    <property type="match status" value="1"/>
</dbReference>
<dbReference type="PROSITE" id="PS50157">
    <property type="entry name" value="ZINC_FINGER_C2H2_2"/>
    <property type="match status" value="13"/>
</dbReference>
<dbReference type="Gene3D" id="6.10.140.140">
    <property type="match status" value="1"/>
</dbReference>
<dbReference type="FunFam" id="3.30.160.60:FF:000663">
    <property type="entry name" value="Zinc finger protein 45"/>
    <property type="match status" value="2"/>
</dbReference>
<dbReference type="AlphaFoldDB" id="A0A9J7K1M0"/>
<evidence type="ECO:0000256" key="10">
    <source>
        <dbReference type="ARBA" id="ARBA00023242"/>
    </source>
</evidence>
<feature type="domain" description="C2H2-type" evidence="13">
    <location>
        <begin position="644"/>
        <end position="671"/>
    </location>
</feature>
<keyword evidence="9" id="KW-0804">Transcription</keyword>
<dbReference type="GO" id="GO:0001228">
    <property type="term" value="F:DNA-binding transcription activator activity, RNA polymerase II-specific"/>
    <property type="evidence" value="ECO:0007669"/>
    <property type="project" value="TreeGrafter"/>
</dbReference>
<reference evidence="15" key="2">
    <citation type="journal article" date="2020" name="Biotechnol. Bioeng.">
        <title>Chromosome-scale scaffolds for the Chinese hamster reference genome assembly to facilitate the study of the CHO epigenome.</title>
        <authorList>
            <person name="Hilliard W."/>
            <person name="MacDonald M."/>
            <person name="Lee K.H."/>
        </authorList>
    </citation>
    <scope>NUCLEOTIDE SEQUENCE [LARGE SCALE GENOMIC DNA]</scope>
    <source>
        <strain evidence="15">17A/GY</strain>
    </source>
</reference>
<keyword evidence="8" id="KW-0238">DNA-binding</keyword>
<dbReference type="InterPro" id="IPR036051">
    <property type="entry name" value="KRAB_dom_sf"/>
</dbReference>
<evidence type="ECO:0000256" key="12">
    <source>
        <dbReference type="SAM" id="MobiDB-lite"/>
    </source>
</evidence>
<keyword evidence="7" id="KW-0805">Transcription regulation</keyword>
<dbReference type="Pfam" id="PF00096">
    <property type="entry name" value="zf-C2H2"/>
    <property type="match status" value="12"/>
</dbReference>
<evidence type="ECO:0000256" key="8">
    <source>
        <dbReference type="ARBA" id="ARBA00023125"/>
    </source>
</evidence>
<feature type="domain" description="KRAB" evidence="14">
    <location>
        <begin position="23"/>
        <end position="94"/>
    </location>
</feature>
<dbReference type="GO" id="GO:0008270">
    <property type="term" value="F:zinc ion binding"/>
    <property type="evidence" value="ECO:0007669"/>
    <property type="project" value="UniProtKB-KW"/>
</dbReference>
<dbReference type="OrthoDB" id="9411774at2759"/>
<evidence type="ECO:0000256" key="11">
    <source>
        <dbReference type="PROSITE-ProRule" id="PRU00042"/>
    </source>
</evidence>
<dbReference type="KEGG" id="cge:103164189"/>
<dbReference type="SMART" id="SM00355">
    <property type="entry name" value="ZnF_C2H2"/>
    <property type="match status" value="13"/>
</dbReference>
<evidence type="ECO:0000256" key="2">
    <source>
        <dbReference type="ARBA" id="ARBA00006991"/>
    </source>
</evidence>
<feature type="domain" description="C2H2-type" evidence="13">
    <location>
        <begin position="531"/>
        <end position="558"/>
    </location>
</feature>
<dbReference type="Proteomes" id="UP001108280">
    <property type="component" value="Chromosome 9"/>
</dbReference>
<evidence type="ECO:0000313" key="15">
    <source>
        <dbReference type="Proteomes" id="UP001108280"/>
    </source>
</evidence>
<feature type="domain" description="C2H2-type" evidence="13">
    <location>
        <begin position="414"/>
        <end position="441"/>
    </location>
</feature>
<evidence type="ECO:0000256" key="7">
    <source>
        <dbReference type="ARBA" id="ARBA00023015"/>
    </source>
</evidence>
<feature type="compositionally biased region" description="Basic and acidic residues" evidence="12">
    <location>
        <begin position="218"/>
        <end position="249"/>
    </location>
</feature>
<dbReference type="Pfam" id="PF13912">
    <property type="entry name" value="zf-C2H2_6"/>
    <property type="match status" value="1"/>
</dbReference>
<keyword evidence="6" id="KW-0862">Zinc</keyword>
<feature type="compositionally biased region" description="Polar residues" evidence="12">
    <location>
        <begin position="283"/>
        <end position="292"/>
    </location>
</feature>
<dbReference type="CDD" id="cd07765">
    <property type="entry name" value="KRAB_A-box"/>
    <property type="match status" value="1"/>
</dbReference>
<feature type="domain" description="C2H2-type" evidence="13">
    <location>
        <begin position="360"/>
        <end position="387"/>
    </location>
</feature>
<accession>A0A9J7K1M0</accession>
<feature type="compositionally biased region" description="Basic and acidic residues" evidence="12">
    <location>
        <begin position="265"/>
        <end position="281"/>
    </location>
</feature>
<dbReference type="GO" id="GO:0031981">
    <property type="term" value="C:nuclear lumen"/>
    <property type="evidence" value="ECO:0007669"/>
    <property type="project" value="UniProtKB-ARBA"/>
</dbReference>
<keyword evidence="3" id="KW-0479">Metal-binding</keyword>
<sequence>MPSQDGDLPPKTQEKMAEFQEAVTFKDVALVFTREELRLLDPTQKQLYQDVMLETFKNLIAVGCLPPKADMVSLLEAEERLWLKETEARRSGRDQREAATLRRTALKPLAQEELCCWHIWKQVAQKSSRCRQKTHAQPLQGDPSLASDSGGKAKNHKGGGSSCLGHEDVSTSRSRDSCQNRCPRHPQNPGGDKPACAKRARCTALDAAARKSSPRGQRKTDKEQKKARGSDDSDRRASDDAAVDPDERGSGLAARQTAAPSQRAHQGEPPEKRHQSSDHFNKSPLSSRQPSGTEGKAYRCDSSGQRLGSGGGGGGGRGVNAQRRSHKGEKPYKCETCGKRYSQPSKLRVHHRVHTGEKPYRCGVCGKEFCYVSNINRHLLIHARETLPPSQPWANAFPPKADLQQRVLSEWKRYKCKKCGQSFSQPADYQAHRQAHAAAAAAGGKPHTCDICGKGFSRPFGLHSHQRVHTGEKPYKCPECGKCFGRGMDLRHHRRMHTGEKPHACEECGKAFSLPSNLRVHLSVHMKEKLFKCEQCGKGFSQRSRLQAHQRLHTGEKPYRCDKCGKSFSRSSALHYHHRVHTGMKPYKCGVCGKGFIYSSQFAYHQRSHAGDRGHRCQDCGKCFDSSTELHDHQGVAHPGERPHKCEECGKAFRFPSKLRLHLGMHAREKLFKCDICGKGFKQSSRLQIHECLHTGEKPHKCDVCGKGFDYCSRLRTHKKIHTQRKQQQQSGRDGP</sequence>
<keyword evidence="4" id="KW-0677">Repeat</keyword>
<feature type="compositionally biased region" description="Gly residues" evidence="12">
    <location>
        <begin position="307"/>
        <end position="318"/>
    </location>
</feature>
<evidence type="ECO:0000256" key="6">
    <source>
        <dbReference type="ARBA" id="ARBA00022833"/>
    </source>
</evidence>
<evidence type="ECO:0000256" key="5">
    <source>
        <dbReference type="ARBA" id="ARBA00022771"/>
    </source>
</evidence>
<dbReference type="Pfam" id="PF01352">
    <property type="entry name" value="KRAB"/>
    <property type="match status" value="1"/>
</dbReference>
<dbReference type="FunFam" id="3.30.160.60:FF:000624">
    <property type="entry name" value="zinc finger protein 697"/>
    <property type="match status" value="2"/>
</dbReference>
<dbReference type="Gene3D" id="3.30.160.60">
    <property type="entry name" value="Classic Zinc Finger"/>
    <property type="match status" value="12"/>
</dbReference>
<dbReference type="SUPFAM" id="SSF57667">
    <property type="entry name" value="beta-beta-alpha zinc fingers"/>
    <property type="match status" value="7"/>
</dbReference>
<dbReference type="FunFam" id="3.30.160.60:FF:000176">
    <property type="entry name" value="zinc finger protein 70"/>
    <property type="match status" value="1"/>
</dbReference>
<reference evidence="16 17" key="3">
    <citation type="submission" date="2025-04" db="UniProtKB">
        <authorList>
            <consortium name="RefSeq"/>
        </authorList>
    </citation>
    <scope>IDENTIFICATION</scope>
    <source>
        <strain evidence="16 17">17A/GY</strain>
        <tissue evidence="16 17">Liver</tissue>
    </source>
</reference>
<evidence type="ECO:0000259" key="13">
    <source>
        <dbReference type="PROSITE" id="PS50157"/>
    </source>
</evidence>
<reference evidence="15" key="1">
    <citation type="journal article" date="2018" name="Biotechnol. Bioeng.">
        <title>A reference genome of the Chinese hamster based on a hybrid assembly strategy.</title>
        <authorList>
            <person name="Rupp O."/>
            <person name="MacDonald M.L."/>
            <person name="Li S."/>
            <person name="Dhiman H."/>
            <person name="Polson S."/>
            <person name="Griep S."/>
            <person name="Heffner K."/>
            <person name="Hernandez I."/>
            <person name="Brinkrolf K."/>
            <person name="Jadhav V."/>
            <person name="Samoudi M."/>
            <person name="Hao H."/>
            <person name="Kingham B."/>
            <person name="Goesmann A."/>
            <person name="Betenbaugh M.J."/>
            <person name="Lewis N.E."/>
            <person name="Borth N."/>
            <person name="Lee K.H."/>
        </authorList>
    </citation>
    <scope>NUCLEOTIDE SEQUENCE [LARGE SCALE GENOMIC DNA]</scope>
    <source>
        <strain evidence="15">17A/GY</strain>
    </source>
</reference>
<evidence type="ECO:0000256" key="3">
    <source>
        <dbReference type="ARBA" id="ARBA00022723"/>
    </source>
</evidence>
<feature type="compositionally biased region" description="Basic and acidic residues" evidence="12">
    <location>
        <begin position="165"/>
        <end position="178"/>
    </location>
</feature>
<feature type="domain" description="C2H2-type" evidence="13">
    <location>
        <begin position="447"/>
        <end position="474"/>
    </location>
</feature>
<dbReference type="SUPFAM" id="SSF109640">
    <property type="entry name" value="KRAB domain (Kruppel-associated box)"/>
    <property type="match status" value="1"/>
</dbReference>
<feature type="domain" description="C2H2-type" evidence="13">
    <location>
        <begin position="559"/>
        <end position="586"/>
    </location>
</feature>
<dbReference type="InterPro" id="IPR036236">
    <property type="entry name" value="Znf_C2H2_sf"/>
</dbReference>
<proteinExistence type="inferred from homology"/>
<comment type="subcellular location">
    <subcellularLocation>
        <location evidence="1">Nucleus</location>
    </subcellularLocation>
</comment>
<dbReference type="RefSeq" id="XP_027286945.1">
    <property type="nucleotide sequence ID" value="XM_027431144.2"/>
</dbReference>
<dbReference type="FunFam" id="3.30.160.60:FF:000538">
    <property type="entry name" value="zinc finger protein 853"/>
    <property type="match status" value="1"/>
</dbReference>
<feature type="region of interest" description="Disordered" evidence="12">
    <location>
        <begin position="131"/>
        <end position="332"/>
    </location>
</feature>